<dbReference type="Proteomes" id="UP001209755">
    <property type="component" value="Unassembled WGS sequence"/>
</dbReference>
<protein>
    <submittedName>
        <fullName evidence="2">Nucleoside-diphosphate-sugar epimerase</fullName>
    </submittedName>
</protein>
<gene>
    <name evidence="2" type="ORF">M2319_002974</name>
</gene>
<dbReference type="Pfam" id="PF01370">
    <property type="entry name" value="Epimerase"/>
    <property type="match status" value="1"/>
</dbReference>
<sequence length="273" mass="29681">MILLVGAHSFIGRAISTIAPQWQAVSHRDVLADPACLDGASVVVNAAYNKGLVHDGYHEDRDFDLTVARRLAERPDARMVMLSSRAAYGPARPGRPLCEDDPCAPVAPYGIAKLKAEEAARAVLGDRLTVLRLSNIFGNELEDGRRSFLSLAQGALKADNRMVFDMSPCVERDFLPVEKCAEDIVRIANAPKPGIFNLGSGFGTPVGRIAQWLSEGFGGGELLVTDLRDFDNFWLDMSKSREAFDLEPVRSDDIRKACHKAGAALLPSSDSTR</sequence>
<evidence type="ECO:0000313" key="2">
    <source>
        <dbReference type="EMBL" id="MCW2308628.1"/>
    </source>
</evidence>
<dbReference type="RefSeq" id="WP_264602240.1">
    <property type="nucleotide sequence ID" value="NZ_JAOQNS010000008.1"/>
</dbReference>
<dbReference type="EMBL" id="JAOQNS010000008">
    <property type="protein sequence ID" value="MCW2308628.1"/>
    <property type="molecule type" value="Genomic_DNA"/>
</dbReference>
<dbReference type="CDD" id="cd08946">
    <property type="entry name" value="SDR_e"/>
    <property type="match status" value="1"/>
</dbReference>
<keyword evidence="3" id="KW-1185">Reference proteome</keyword>
<accession>A0ABT3HDY9</accession>
<evidence type="ECO:0000313" key="3">
    <source>
        <dbReference type="Proteomes" id="UP001209755"/>
    </source>
</evidence>
<dbReference type="InterPro" id="IPR050177">
    <property type="entry name" value="Lipid_A_modif_metabolic_enz"/>
</dbReference>
<reference evidence="3" key="1">
    <citation type="submission" date="2023-07" db="EMBL/GenBank/DDBJ databases">
        <title>Genome sequencing of Purple Non-Sulfur Bacteria from various extreme environments.</title>
        <authorList>
            <person name="Mayer M."/>
        </authorList>
    </citation>
    <scope>NUCLEOTIDE SEQUENCE [LARGE SCALE GENOMIC DNA]</scope>
    <source>
        <strain evidence="3">DSM 17935</strain>
    </source>
</reference>
<dbReference type="SUPFAM" id="SSF51735">
    <property type="entry name" value="NAD(P)-binding Rossmann-fold domains"/>
    <property type="match status" value="1"/>
</dbReference>
<feature type="domain" description="NAD-dependent epimerase/dehydratase" evidence="1">
    <location>
        <begin position="65"/>
        <end position="199"/>
    </location>
</feature>
<dbReference type="PANTHER" id="PTHR43245:SF13">
    <property type="entry name" value="UDP-D-APIOSE_UDP-D-XYLOSE SYNTHASE 2"/>
    <property type="match status" value="1"/>
</dbReference>
<dbReference type="PANTHER" id="PTHR43245">
    <property type="entry name" value="BIFUNCTIONAL POLYMYXIN RESISTANCE PROTEIN ARNA"/>
    <property type="match status" value="1"/>
</dbReference>
<comment type="caution">
    <text evidence="2">The sequence shown here is derived from an EMBL/GenBank/DDBJ whole genome shotgun (WGS) entry which is preliminary data.</text>
</comment>
<dbReference type="InterPro" id="IPR036291">
    <property type="entry name" value="NAD(P)-bd_dom_sf"/>
</dbReference>
<dbReference type="InterPro" id="IPR001509">
    <property type="entry name" value="Epimerase_deHydtase"/>
</dbReference>
<proteinExistence type="predicted"/>
<organism evidence="2 3">
    <name type="scientific">Rhodobium gokarnense</name>
    <dbReference type="NCBI Taxonomy" id="364296"/>
    <lineage>
        <taxon>Bacteria</taxon>
        <taxon>Pseudomonadati</taxon>
        <taxon>Pseudomonadota</taxon>
        <taxon>Alphaproteobacteria</taxon>
        <taxon>Hyphomicrobiales</taxon>
        <taxon>Rhodobiaceae</taxon>
        <taxon>Rhodobium</taxon>
    </lineage>
</organism>
<name>A0ABT3HDY9_9HYPH</name>
<dbReference type="Gene3D" id="3.40.50.720">
    <property type="entry name" value="NAD(P)-binding Rossmann-like Domain"/>
    <property type="match status" value="1"/>
</dbReference>
<evidence type="ECO:0000259" key="1">
    <source>
        <dbReference type="Pfam" id="PF01370"/>
    </source>
</evidence>